<dbReference type="InterPro" id="IPR027417">
    <property type="entry name" value="P-loop_NTPase"/>
</dbReference>
<keyword evidence="7" id="KW-1278">Translocase</keyword>
<dbReference type="InterPro" id="IPR050053">
    <property type="entry name" value="ATPase_alpha/beta_chains"/>
</dbReference>
<evidence type="ECO:0000313" key="14">
    <source>
        <dbReference type="Proteomes" id="UP001287445"/>
    </source>
</evidence>
<evidence type="ECO:0000256" key="6">
    <source>
        <dbReference type="ARBA" id="ARBA00022927"/>
    </source>
</evidence>
<dbReference type="GO" id="GO:0016887">
    <property type="term" value="F:ATP hydrolysis activity"/>
    <property type="evidence" value="ECO:0007669"/>
    <property type="project" value="InterPro"/>
</dbReference>
<dbReference type="GO" id="GO:0045259">
    <property type="term" value="C:proton-transporting ATP synthase complex"/>
    <property type="evidence" value="ECO:0007669"/>
    <property type="project" value="UniProtKB-KW"/>
</dbReference>
<accession>A0AAJ2V9P7</accession>
<keyword evidence="2" id="KW-0813">Transport</keyword>
<dbReference type="GO" id="GO:0008564">
    <property type="term" value="F:protein-exporting ATPase activity"/>
    <property type="evidence" value="ECO:0007669"/>
    <property type="project" value="UniProtKB-EC"/>
</dbReference>
<dbReference type="SUPFAM" id="SSF52540">
    <property type="entry name" value="P-loop containing nucleoside triphosphate hydrolases"/>
    <property type="match status" value="1"/>
</dbReference>
<evidence type="ECO:0000256" key="10">
    <source>
        <dbReference type="ARBA" id="ARBA00034006"/>
    </source>
</evidence>
<evidence type="ECO:0000313" key="13">
    <source>
        <dbReference type="EMBL" id="MDX4957179.1"/>
    </source>
</evidence>
<dbReference type="GO" id="GO:0005524">
    <property type="term" value="F:ATP binding"/>
    <property type="evidence" value="ECO:0007669"/>
    <property type="project" value="UniProtKB-KW"/>
</dbReference>
<evidence type="ECO:0000256" key="3">
    <source>
        <dbReference type="ARBA" id="ARBA00022490"/>
    </source>
</evidence>
<dbReference type="RefSeq" id="WP_082848212.1">
    <property type="nucleotide sequence ID" value="NZ_JAWWMZ010000016.1"/>
</dbReference>
<dbReference type="Gene3D" id="3.40.50.12240">
    <property type="match status" value="1"/>
</dbReference>
<dbReference type="GO" id="GO:0005737">
    <property type="term" value="C:cytoplasm"/>
    <property type="evidence" value="ECO:0007669"/>
    <property type="project" value="UniProtKB-SubCell"/>
</dbReference>
<dbReference type="InterPro" id="IPR004100">
    <property type="entry name" value="ATPase_F1/V1/A1_a/bsu_N"/>
</dbReference>
<dbReference type="Pfam" id="PF02874">
    <property type="entry name" value="ATP-synt_ab_N"/>
    <property type="match status" value="1"/>
</dbReference>
<dbReference type="GO" id="GO:0046933">
    <property type="term" value="F:proton-transporting ATP synthase activity, rotational mechanism"/>
    <property type="evidence" value="ECO:0007669"/>
    <property type="project" value="TreeGrafter"/>
</dbReference>
<protein>
    <submittedName>
        <fullName evidence="13">FliI/YscN family ATPase</fullName>
    </submittedName>
</protein>
<dbReference type="PROSITE" id="PS00152">
    <property type="entry name" value="ATPASE_ALPHA_BETA"/>
    <property type="match status" value="1"/>
</dbReference>
<dbReference type="AlphaFoldDB" id="A0AAJ2V9P7"/>
<dbReference type="NCBIfam" id="TIGR01026">
    <property type="entry name" value="fliI_yscN"/>
    <property type="match status" value="1"/>
</dbReference>
<evidence type="ECO:0000256" key="4">
    <source>
        <dbReference type="ARBA" id="ARBA00022741"/>
    </source>
</evidence>
<evidence type="ECO:0000256" key="5">
    <source>
        <dbReference type="ARBA" id="ARBA00022840"/>
    </source>
</evidence>
<sequence length="501" mass="53423">MTVPLPLPSPLLDVRAILGEYRSALRQAELSRRLGRVLQMQGLAIEAQGPDATVGELCRILPRQRPAERGGSRQASLSPEHGVLAEVVGLRGDVITLMPYGSMQGVAAGSEIVALGRQASFGVGPALLGRVIDGFGHALDQRPDPVAPLQRPLHASPINPMQRPRIHEVLQTGVRCLDGLLTVGKGQRVGIFAGSGVGKSTLLGMIAQHVSADVNVIALIGERGREVREFIDKQLGPEGLARSVVVVATSDQPALARIRAAHAAVTIAEYFRDQGRQVLLTMDSVTRLAMARREVGLAAGEPPTARGYTPSVFAELPQLCERCGTAPSGGSITALLTVLVEGDDMNEPIADSLRSILDGHVVLSRHIAHEGQYPAIDVLRSASRLLPDLTTPQERELISDAVRHLALLDRNRQLVDIGAYEKGMNPELDHALLLAPGLKQWLSQAEGGISRSQAMGELRKLLWPDRPAVEAGPLLAPAPAAAPARSPAKFSFSLTPQKGKR</sequence>
<dbReference type="PANTHER" id="PTHR15184:SF9">
    <property type="entry name" value="SPI-1 TYPE 3 SECRETION SYSTEM ATPASE"/>
    <property type="match status" value="1"/>
</dbReference>
<dbReference type="InterPro" id="IPR005714">
    <property type="entry name" value="ATPase_T3SS_FliI/YscN"/>
</dbReference>
<dbReference type="InterPro" id="IPR000194">
    <property type="entry name" value="ATPase_F1/V1/A1_a/bsu_nucl-bd"/>
</dbReference>
<dbReference type="FunFam" id="3.40.50.12240:FF:000002">
    <property type="entry name" value="Flagellum-specific ATP synthase FliI"/>
    <property type="match status" value="1"/>
</dbReference>
<feature type="compositionally biased region" description="Low complexity" evidence="11">
    <location>
        <begin position="478"/>
        <end position="488"/>
    </location>
</feature>
<dbReference type="CDD" id="cd01136">
    <property type="entry name" value="ATPase_flagellum-secretory_path_III"/>
    <property type="match status" value="1"/>
</dbReference>
<dbReference type="InterPro" id="IPR020003">
    <property type="entry name" value="ATPase_a/bsu_AS"/>
</dbReference>
<name>A0AAJ2V9P7_DELAC</name>
<keyword evidence="5" id="KW-0067">ATP-binding</keyword>
<organism evidence="13 14">
    <name type="scientific">Delftia acidovorans</name>
    <name type="common">Pseudomonas acidovorans</name>
    <name type="synonym">Comamonas acidovorans</name>
    <dbReference type="NCBI Taxonomy" id="80866"/>
    <lineage>
        <taxon>Bacteria</taxon>
        <taxon>Pseudomonadati</taxon>
        <taxon>Pseudomonadota</taxon>
        <taxon>Betaproteobacteria</taxon>
        <taxon>Burkholderiales</taxon>
        <taxon>Comamonadaceae</taxon>
        <taxon>Delftia</taxon>
    </lineage>
</organism>
<dbReference type="Pfam" id="PF18269">
    <property type="entry name" value="T3SS_ATPase_C"/>
    <property type="match status" value="1"/>
</dbReference>
<keyword evidence="6" id="KW-0653">Protein transport</keyword>
<evidence type="ECO:0000256" key="11">
    <source>
        <dbReference type="SAM" id="MobiDB-lite"/>
    </source>
</evidence>
<gene>
    <name evidence="13" type="ORF">SGN30_27500</name>
</gene>
<dbReference type="Pfam" id="PF00006">
    <property type="entry name" value="ATP-synt_ab"/>
    <property type="match status" value="1"/>
</dbReference>
<feature type="compositionally biased region" description="Polar residues" evidence="11">
    <location>
        <begin position="492"/>
        <end position="501"/>
    </location>
</feature>
<evidence type="ECO:0000256" key="2">
    <source>
        <dbReference type="ARBA" id="ARBA00022448"/>
    </source>
</evidence>
<keyword evidence="3" id="KW-0963">Cytoplasm</keyword>
<dbReference type="GO" id="GO:0030257">
    <property type="term" value="C:type III protein secretion system complex"/>
    <property type="evidence" value="ECO:0007669"/>
    <property type="project" value="InterPro"/>
</dbReference>
<evidence type="ECO:0000256" key="9">
    <source>
        <dbReference type="ARBA" id="ARBA00023196"/>
    </source>
</evidence>
<dbReference type="SMART" id="SM00382">
    <property type="entry name" value="AAA"/>
    <property type="match status" value="1"/>
</dbReference>
<proteinExistence type="predicted"/>
<comment type="catalytic activity">
    <reaction evidence="10">
        <text>ATP + H2O + cellular proteinSide 1 = ADP + phosphate + cellular proteinSide 2.</text>
        <dbReference type="EC" id="7.4.2.8"/>
    </reaction>
</comment>
<keyword evidence="4" id="KW-0547">Nucleotide-binding</keyword>
<keyword evidence="9" id="KW-0139">CF(1)</keyword>
<evidence type="ECO:0000259" key="12">
    <source>
        <dbReference type="SMART" id="SM00382"/>
    </source>
</evidence>
<evidence type="ECO:0000256" key="7">
    <source>
        <dbReference type="ARBA" id="ARBA00022967"/>
    </source>
</evidence>
<feature type="region of interest" description="Disordered" evidence="11">
    <location>
        <begin position="478"/>
        <end position="501"/>
    </location>
</feature>
<keyword evidence="8" id="KW-0472">Membrane</keyword>
<dbReference type="EMBL" id="JAWWMZ010000016">
    <property type="protein sequence ID" value="MDX4957179.1"/>
    <property type="molecule type" value="Genomic_DNA"/>
</dbReference>
<keyword evidence="9" id="KW-0066">ATP synthesis</keyword>
<evidence type="ECO:0000256" key="1">
    <source>
        <dbReference type="ARBA" id="ARBA00004496"/>
    </source>
</evidence>
<evidence type="ECO:0000256" key="8">
    <source>
        <dbReference type="ARBA" id="ARBA00023136"/>
    </source>
</evidence>
<dbReference type="InterPro" id="IPR040627">
    <property type="entry name" value="T3SS_ATPase_C"/>
</dbReference>
<comment type="subcellular location">
    <subcellularLocation>
        <location evidence="1">Cytoplasm</location>
    </subcellularLocation>
</comment>
<dbReference type="PANTHER" id="PTHR15184">
    <property type="entry name" value="ATP SYNTHASE"/>
    <property type="match status" value="1"/>
</dbReference>
<dbReference type="GO" id="GO:0030254">
    <property type="term" value="P:protein secretion by the type III secretion system"/>
    <property type="evidence" value="ECO:0007669"/>
    <property type="project" value="InterPro"/>
</dbReference>
<dbReference type="Proteomes" id="UP001287445">
    <property type="component" value="Unassembled WGS sequence"/>
</dbReference>
<dbReference type="CDD" id="cd18117">
    <property type="entry name" value="ATP-synt_flagellum-secretory_path_III_N"/>
    <property type="match status" value="1"/>
</dbReference>
<dbReference type="InterPro" id="IPR003593">
    <property type="entry name" value="AAA+_ATPase"/>
</dbReference>
<feature type="domain" description="AAA+ ATPase" evidence="12">
    <location>
        <begin position="185"/>
        <end position="368"/>
    </location>
</feature>
<comment type="caution">
    <text evidence="13">The sequence shown here is derived from an EMBL/GenBank/DDBJ whole genome shotgun (WGS) entry which is preliminary data.</text>
</comment>
<reference evidence="13" key="1">
    <citation type="submission" date="2023-11" db="EMBL/GenBank/DDBJ databases">
        <title>Identification and selenium tolerance of Delftia acidovorans R3-25.</title>
        <authorList>
            <person name="Zhang S."/>
            <person name="Liu Y."/>
            <person name="Guo Y."/>
        </authorList>
    </citation>
    <scope>NUCLEOTIDE SEQUENCE</scope>
    <source>
        <strain evidence="13">R3-25</strain>
    </source>
</reference>